<dbReference type="Proteomes" id="UP000002318">
    <property type="component" value="Chromosome"/>
</dbReference>
<evidence type="ECO:0000313" key="2">
    <source>
        <dbReference type="EMBL" id="ADK79870.1"/>
    </source>
</evidence>
<dbReference type="STRING" id="573413.Spirs_0735"/>
<evidence type="ECO:0000313" key="3">
    <source>
        <dbReference type="Proteomes" id="UP000002318"/>
    </source>
</evidence>
<sequence>MRKESSMKKMNDLSLLRRQRSSEILRFILANGAMTRSEIVACTGYTMASVIKYTQFLVESGVLMQEPGGSGRTLSFRIATGLGNVVAIVVGRTIQAILVNPHGVELCSSDKIPFESDISPEAFLAVIDQVIGQVKQRHASSKGGDMRAIAIGLAIGGYINPRKGISHSFYASKTWQEFKITDAIGSAYGIHTFMMNDANAAVLGEKYYGDGKAFENMLLLWLGEGTGLGLLLQGELYTGASFYAGEIGHTKTELSDELCYCGKNGCLETVTSESNLIRSFRNMIGSVVNSGGIIHHQDGAEDVTIQTLINLANQGDRFAQKVFTYAAKALAAKLADICNVLNPEALLFRGPIIDGNRFLFDAVEHELRPLLLSPIDSALTLSYNTGSASPIGKGLSAAALLQILGDTTPESEGSGL</sequence>
<keyword evidence="3" id="KW-1185">Reference proteome</keyword>
<comment type="similarity">
    <text evidence="1">Belongs to the ROK (NagC/XylR) family.</text>
</comment>
<dbReference type="SUPFAM" id="SSF46785">
    <property type="entry name" value="Winged helix' DNA-binding domain"/>
    <property type="match status" value="1"/>
</dbReference>
<dbReference type="HOGENOM" id="CLU_036604_13_5_12"/>
<dbReference type="SUPFAM" id="SSF53067">
    <property type="entry name" value="Actin-like ATPase domain"/>
    <property type="match status" value="1"/>
</dbReference>
<name>E1RBZ0_SEDSS</name>
<dbReference type="EMBL" id="CP002116">
    <property type="protein sequence ID" value="ADK79870.1"/>
    <property type="molecule type" value="Genomic_DNA"/>
</dbReference>
<dbReference type="InterPro" id="IPR036390">
    <property type="entry name" value="WH_DNA-bd_sf"/>
</dbReference>
<accession>E1RBZ0</accession>
<protein>
    <submittedName>
        <fullName evidence="2">ROK family protein</fullName>
    </submittedName>
</protein>
<dbReference type="InterPro" id="IPR043129">
    <property type="entry name" value="ATPase_NBD"/>
</dbReference>
<evidence type="ECO:0000256" key="1">
    <source>
        <dbReference type="ARBA" id="ARBA00006479"/>
    </source>
</evidence>
<dbReference type="Pfam" id="PF00480">
    <property type="entry name" value="ROK"/>
    <property type="match status" value="1"/>
</dbReference>
<proteinExistence type="inferred from homology"/>
<dbReference type="OrthoDB" id="369851at2"/>
<dbReference type="Gene3D" id="3.30.420.40">
    <property type="match status" value="2"/>
</dbReference>
<dbReference type="Gene3D" id="1.10.10.10">
    <property type="entry name" value="Winged helix-like DNA-binding domain superfamily/Winged helix DNA-binding domain"/>
    <property type="match status" value="1"/>
</dbReference>
<dbReference type="KEGG" id="ssm:Spirs_0735"/>
<organism evidence="2 3">
    <name type="scientific">Sediminispirochaeta smaragdinae (strain DSM 11293 / JCM 15392 / SEBR 4228)</name>
    <name type="common">Spirochaeta smaragdinae</name>
    <dbReference type="NCBI Taxonomy" id="573413"/>
    <lineage>
        <taxon>Bacteria</taxon>
        <taxon>Pseudomonadati</taxon>
        <taxon>Spirochaetota</taxon>
        <taxon>Spirochaetia</taxon>
        <taxon>Spirochaetales</taxon>
        <taxon>Spirochaetaceae</taxon>
        <taxon>Sediminispirochaeta</taxon>
    </lineage>
</organism>
<reference evidence="2 3" key="1">
    <citation type="journal article" date="2010" name="Stand. Genomic Sci.">
        <title>Complete genome sequence of Spirochaeta smaragdinae type strain (SEBR 4228).</title>
        <authorList>
            <person name="Mavromatis K."/>
            <person name="Yasawong M."/>
            <person name="Chertkov O."/>
            <person name="Lapidus A."/>
            <person name="Lucas S."/>
            <person name="Nolan M."/>
            <person name="Del Rio T.G."/>
            <person name="Tice H."/>
            <person name="Cheng J.F."/>
            <person name="Pitluck S."/>
            <person name="Liolios K."/>
            <person name="Ivanova N."/>
            <person name="Tapia R."/>
            <person name="Han C."/>
            <person name="Bruce D."/>
            <person name="Goodwin L."/>
            <person name="Pati A."/>
            <person name="Chen A."/>
            <person name="Palaniappan K."/>
            <person name="Land M."/>
            <person name="Hauser L."/>
            <person name="Chang Y.J."/>
            <person name="Jeffries C.D."/>
            <person name="Detter J.C."/>
            <person name="Rohde M."/>
            <person name="Brambilla E."/>
            <person name="Spring S."/>
            <person name="Goker M."/>
            <person name="Sikorski J."/>
            <person name="Woyke T."/>
            <person name="Bristow J."/>
            <person name="Eisen J.A."/>
            <person name="Markowitz V."/>
            <person name="Hugenholtz P."/>
            <person name="Klenk H.P."/>
            <person name="Kyrpides N.C."/>
        </authorList>
    </citation>
    <scope>NUCLEOTIDE SEQUENCE [LARGE SCALE GENOMIC DNA]</scope>
    <source>
        <strain evidence="3">DSM 11293 / JCM 15392 / SEBR 4228</strain>
    </source>
</reference>
<dbReference type="AlphaFoldDB" id="E1RBZ0"/>
<dbReference type="eggNOG" id="COG1940">
    <property type="taxonomic scope" value="Bacteria"/>
</dbReference>
<dbReference type="PROSITE" id="PS01125">
    <property type="entry name" value="ROK"/>
    <property type="match status" value="1"/>
</dbReference>
<dbReference type="PANTHER" id="PTHR18964:SF149">
    <property type="entry name" value="BIFUNCTIONAL UDP-N-ACETYLGLUCOSAMINE 2-EPIMERASE_N-ACETYLMANNOSAMINE KINASE"/>
    <property type="match status" value="1"/>
</dbReference>
<dbReference type="InterPro" id="IPR049874">
    <property type="entry name" value="ROK_cs"/>
</dbReference>
<dbReference type="PANTHER" id="PTHR18964">
    <property type="entry name" value="ROK (REPRESSOR, ORF, KINASE) FAMILY"/>
    <property type="match status" value="1"/>
</dbReference>
<gene>
    <name evidence="2" type="ordered locus">Spirs_0735</name>
</gene>
<dbReference type="InterPro" id="IPR000600">
    <property type="entry name" value="ROK"/>
</dbReference>
<dbReference type="InterPro" id="IPR036388">
    <property type="entry name" value="WH-like_DNA-bd_sf"/>
</dbReference>